<evidence type="ECO:0000313" key="2">
    <source>
        <dbReference type="EMBL" id="PRP77033.1"/>
    </source>
</evidence>
<evidence type="ECO:0000256" key="1">
    <source>
        <dbReference type="SAM" id="MobiDB-lite"/>
    </source>
</evidence>
<comment type="caution">
    <text evidence="2">The sequence shown here is derived from an EMBL/GenBank/DDBJ whole genome shotgun (WGS) entry which is preliminary data.</text>
</comment>
<protein>
    <submittedName>
        <fullName evidence="2">Uncharacterized protein</fullName>
    </submittedName>
</protein>
<organism evidence="2 3">
    <name type="scientific">Planoprotostelium fungivorum</name>
    <dbReference type="NCBI Taxonomy" id="1890364"/>
    <lineage>
        <taxon>Eukaryota</taxon>
        <taxon>Amoebozoa</taxon>
        <taxon>Evosea</taxon>
        <taxon>Variosea</taxon>
        <taxon>Cavosteliida</taxon>
        <taxon>Cavosteliaceae</taxon>
        <taxon>Planoprotostelium</taxon>
    </lineage>
</organism>
<gene>
    <name evidence="2" type="ORF">PROFUN_14567</name>
</gene>
<accession>A0A2P6MZB4</accession>
<reference evidence="2 3" key="1">
    <citation type="journal article" date="2018" name="Genome Biol. Evol.">
        <title>Multiple Roots of Fruiting Body Formation in Amoebozoa.</title>
        <authorList>
            <person name="Hillmann F."/>
            <person name="Forbes G."/>
            <person name="Novohradska S."/>
            <person name="Ferling I."/>
            <person name="Riege K."/>
            <person name="Groth M."/>
            <person name="Westermann M."/>
            <person name="Marz M."/>
            <person name="Spaller T."/>
            <person name="Winckler T."/>
            <person name="Schaap P."/>
            <person name="Glockner G."/>
        </authorList>
    </citation>
    <scope>NUCLEOTIDE SEQUENCE [LARGE SCALE GENOMIC DNA]</scope>
    <source>
        <strain evidence="2 3">Jena</strain>
    </source>
</reference>
<dbReference type="InParanoid" id="A0A2P6MZB4"/>
<dbReference type="OrthoDB" id="17391at2759"/>
<sequence>MLLVIFNQQAGRWNAVRFVSNQRVRPPSINSNLNRQLADSRPRGNRAETFESIPDGSLASVVFVASREYNTIFSCDQPPRRKPLRHTRYALRAVRAAMFQTVKCTSEITSAGGVPPHSSDIARSEFVCFEEEPLELSESLPQSPHRWNLQMSVKQIISDVGLVDRDDAQLKKIVGTKDGRIFMEGLDGHFEILYGVKEHSFQKKCHTSSGILSIFK</sequence>
<name>A0A2P6MZB4_9EUKA</name>
<keyword evidence="3" id="KW-1185">Reference proteome</keyword>
<dbReference type="EMBL" id="MDYQ01000285">
    <property type="protein sequence ID" value="PRP77033.1"/>
    <property type="molecule type" value="Genomic_DNA"/>
</dbReference>
<dbReference type="AlphaFoldDB" id="A0A2P6MZB4"/>
<feature type="compositionally biased region" description="Basic and acidic residues" evidence="1">
    <location>
        <begin position="38"/>
        <end position="49"/>
    </location>
</feature>
<dbReference type="Proteomes" id="UP000241769">
    <property type="component" value="Unassembled WGS sequence"/>
</dbReference>
<feature type="region of interest" description="Disordered" evidence="1">
    <location>
        <begin position="29"/>
        <end position="50"/>
    </location>
</feature>
<evidence type="ECO:0000313" key="3">
    <source>
        <dbReference type="Proteomes" id="UP000241769"/>
    </source>
</evidence>
<proteinExistence type="predicted"/>